<dbReference type="EMBL" id="JAEMGP010000002">
    <property type="protein sequence ID" value="KAG5213175.1"/>
    <property type="molecule type" value="Genomic_DNA"/>
</dbReference>
<feature type="region of interest" description="Disordered" evidence="15">
    <location>
        <begin position="506"/>
        <end position="534"/>
    </location>
</feature>
<feature type="compositionally biased region" description="Basic and acidic residues" evidence="15">
    <location>
        <begin position="733"/>
        <end position="747"/>
    </location>
</feature>
<dbReference type="Gene3D" id="2.60.120.650">
    <property type="entry name" value="Cupin"/>
    <property type="match status" value="1"/>
</dbReference>
<dbReference type="PROSITE" id="PS51184">
    <property type="entry name" value="JMJC"/>
    <property type="match status" value="1"/>
</dbReference>
<sequence>MVSWMICRLVVLVFGMLYPAYASYKAVKTKNIREYVRWMMYWIVFALFMAVETFTDIFISWFPFYYEIKMAFVLWLLSPYTRGASMLYRKFVHPSLSRHEKEIDTYIVQAKERSYETVLSFGKRGLNIAASAAVQAATKSQGALAGRLRSFSMQDLRTIPDGPAPTYQDPLYLEDQVPRHRPPIGYRAGGLRDSDTDNECWSDTEVVPQPPARPREKPLGRSQSLRVIKRKPLARETCSVLRHRTAGYKGSGPVAWAMEQDGKLGPPLGEPHEGRRVMEGPPSFLKDSPAWEKTAPENGIAGRDLDTPPRDGLRPAALCLGEPAPFWRGVLSTPGSWLPPGFPQSPKDTLPLVEGEGPRNGERKPGWPSSKDGLRWKEAMLTHPLAFCGSPCPPRYSPLDPEHNGGHPKSDPVAFRPLHCPFLLETKILERAPFWMPTCLPPYLVSSLPPEHPCDWPLAPHPWVYSGGQPKVPSAFSLGSKGFYHKDPSILRLAKDPLATVEPGLLGSAPRGHLQRTGEVEHPTLHQRDGETGVGRHPNLCPLLLGHPDTVARTPWPTCSPGLVHTLGNVWAVPGGGSLGYQLGPSAATRCPSPGPPTTQAGYCSSHPPARDDPCGQCQEDLEGATSEPSESSEEAYKTPSPRACLPSHHTKLKKTWLTRHSEQFGCPDSCPGEEESPAAQLPARKRSSSPEVQGTASSPAAKRPTGPFPGSVGQGARGRQEVLDSVFGNKAETEQRDDHRGPRDDGASLQAPGPQDTPGVPPVAGITQCQGCAQAAGETGGPAHYSQPLSRLLLGGEQPQEEDSAASSEEGGGSGPEAGLSVGLAKHLLSALGDRLCRVLRREREALVWAHQEAGQAPVGTEDDPSLPRCCSHCHHGLFNTHWRCPRCSHRLCVACGRMAGAGSTREKAGSQGQSTEKCGQEAGHSAGSLMLTQFVSSQALAELSAAMHQVWVKFDIRGHCPCQADARVWTAGDGGLQKEPTEKTPPTPQPSCNGDTNRTKDIKEETPDSTETPAEDRASRGPLPCPSLCELLASTAVKLCLGHERIHMAFAPVTPALPSDDRITNILDSIIAQVVERKIQEKSLGPGLRAGPGMRAGPGLRKGLGLPLSPVRPRLPPPGALLWLQEPRPQRGFHLFQEHWRQGQPVLVSGIQRTLQGHLWGSEALGVLRGEVQALTPLGPPQPTSLGSATFWEGFSRPESRPKSDEGSVFLLHRALGDEDTIRVENLAASLPLPEYCARHGKLNLASYLPPGPVLRPLEPQLWAAYGVSPHRGHLGTKNLCVEVTDLVSVLVHAEAPLPAWRRTQKDFLSGLDGEGLWSPGSQVSTVWHVFRAQDAQRIRRFLQMVCPTGAGNLEPGTPGRCYLDAGLRRRLREEWGVSCWTLLQAPGEAVLVPAGAPHQVQGLVSTVSVTQHFMSPETSALSAQLCHQGPSLPTDHRLLYAQMDWAVFQAVKVAVGTLQEAK</sequence>
<evidence type="ECO:0000256" key="5">
    <source>
        <dbReference type="ARBA" id="ARBA00022833"/>
    </source>
</evidence>
<dbReference type="PANTHER" id="PTHR12549">
    <property type="entry name" value="JMJC DOMAIN-CONTAINING HISTONE DEMETHYLATION PROTEIN"/>
    <property type="match status" value="1"/>
</dbReference>
<dbReference type="SMART" id="SM00558">
    <property type="entry name" value="JmjC"/>
    <property type="match status" value="1"/>
</dbReference>
<keyword evidence="4" id="KW-0863">Zinc-finger</keyword>
<keyword evidence="8" id="KW-0805">Transcription regulation</keyword>
<keyword evidence="6" id="KW-0560">Oxidoreductase</keyword>
<evidence type="ECO:0000256" key="4">
    <source>
        <dbReference type="ARBA" id="ARBA00022771"/>
    </source>
</evidence>
<feature type="chain" id="PRO_5032682050" description="Lysine-specific demethylase" evidence="17">
    <location>
        <begin position="23"/>
        <end position="1465"/>
    </location>
</feature>
<proteinExistence type="inferred from homology"/>
<keyword evidence="5" id="KW-0862">Zinc</keyword>
<evidence type="ECO:0000256" key="9">
    <source>
        <dbReference type="ARBA" id="ARBA00023125"/>
    </source>
</evidence>
<evidence type="ECO:0000256" key="12">
    <source>
        <dbReference type="ARBA" id="ARBA00047648"/>
    </source>
</evidence>
<keyword evidence="7 14" id="KW-0408">Iron</keyword>
<feature type="compositionally biased region" description="Basic and acidic residues" evidence="15">
    <location>
        <begin position="999"/>
        <end position="1008"/>
    </location>
</feature>
<reference evidence="19 20" key="1">
    <citation type="submission" date="2020-12" db="EMBL/GenBank/DDBJ databases">
        <title>De novo assembly of Tibetan sheep genome.</title>
        <authorList>
            <person name="Li X."/>
        </authorList>
    </citation>
    <scope>NUCLEOTIDE SEQUENCE [LARGE SCALE GENOMIC DNA]</scope>
    <source>
        <tissue evidence="19">Heart</tissue>
    </source>
</reference>
<dbReference type="GO" id="GO:0000785">
    <property type="term" value="C:chromatin"/>
    <property type="evidence" value="ECO:0007669"/>
    <property type="project" value="TreeGrafter"/>
</dbReference>
<evidence type="ECO:0000259" key="18">
    <source>
        <dbReference type="PROSITE" id="PS51184"/>
    </source>
</evidence>
<comment type="caution">
    <text evidence="19">The sequence shown here is derived from an EMBL/GenBank/DDBJ whole genome shotgun (WGS) entry which is preliminary data.</text>
</comment>
<evidence type="ECO:0000256" key="10">
    <source>
        <dbReference type="ARBA" id="ARBA00023163"/>
    </source>
</evidence>
<dbReference type="Pfam" id="PF02373">
    <property type="entry name" value="JmjC"/>
    <property type="match status" value="1"/>
</dbReference>
<feature type="transmembrane region" description="Helical" evidence="16">
    <location>
        <begin position="38"/>
        <end position="59"/>
    </location>
</feature>
<dbReference type="SUPFAM" id="SSF51197">
    <property type="entry name" value="Clavaminate synthase-like"/>
    <property type="match status" value="1"/>
</dbReference>
<evidence type="ECO:0000313" key="20">
    <source>
        <dbReference type="Proteomes" id="UP000664991"/>
    </source>
</evidence>
<dbReference type="GO" id="GO:0006357">
    <property type="term" value="P:regulation of transcription by RNA polymerase II"/>
    <property type="evidence" value="ECO:0007669"/>
    <property type="project" value="TreeGrafter"/>
</dbReference>
<evidence type="ECO:0000256" key="6">
    <source>
        <dbReference type="ARBA" id="ARBA00023002"/>
    </source>
</evidence>
<dbReference type="Proteomes" id="UP000664991">
    <property type="component" value="Unassembled WGS sequence"/>
</dbReference>
<feature type="region of interest" description="Disordered" evidence="15">
    <location>
        <begin position="280"/>
        <end position="309"/>
    </location>
</feature>
<comment type="similarity">
    <text evidence="2">Belongs to the DP1 family.</text>
</comment>
<dbReference type="InterPro" id="IPR004345">
    <property type="entry name" value="TB2_DP1_HVA22"/>
</dbReference>
<dbReference type="GO" id="GO:0008270">
    <property type="term" value="F:zinc ion binding"/>
    <property type="evidence" value="ECO:0007669"/>
    <property type="project" value="UniProtKB-KW"/>
</dbReference>
<dbReference type="InterPro" id="IPR045109">
    <property type="entry name" value="LSDs-like"/>
</dbReference>
<feature type="region of interest" description="Disordered" evidence="15">
    <location>
        <begin position="590"/>
        <end position="647"/>
    </location>
</feature>
<comment type="domain">
    <text evidence="14">Leu-Xaa-Xaa-Leu-Leu (LXXLL) motifs are known to mediate the association with nuclear receptors.</text>
</comment>
<evidence type="ECO:0000256" key="17">
    <source>
        <dbReference type="SAM" id="SignalP"/>
    </source>
</evidence>
<dbReference type="GO" id="GO:0070988">
    <property type="term" value="P:demethylation"/>
    <property type="evidence" value="ECO:0007669"/>
    <property type="project" value="UniProtKB-UniRule"/>
</dbReference>
<feature type="compositionally biased region" description="Polar residues" evidence="15">
    <location>
        <begin position="690"/>
        <end position="699"/>
    </location>
</feature>
<evidence type="ECO:0000256" key="3">
    <source>
        <dbReference type="ARBA" id="ARBA00022723"/>
    </source>
</evidence>
<dbReference type="PANTHER" id="PTHR12549:SF4">
    <property type="entry name" value="LYSINE-SPECIFIC DEMETHYLASE HAIRLESS"/>
    <property type="match status" value="1"/>
</dbReference>
<dbReference type="Pfam" id="PF03134">
    <property type="entry name" value="TB2_DP1_HVA22"/>
    <property type="match status" value="1"/>
</dbReference>
<protein>
    <recommendedName>
        <fullName evidence="14">Lysine-specific demethylase</fullName>
        <ecNumber evidence="14">1.14.11.65</ecNumber>
    </recommendedName>
</protein>
<comment type="domain">
    <text evidence="14">The JmjC domain and the C6-type zinc-finger are required for the demethylation activity.</text>
</comment>
<feature type="region of interest" description="Disordered" evidence="15">
    <location>
        <begin position="668"/>
        <end position="719"/>
    </location>
</feature>
<gene>
    <name evidence="19" type="ORF">JEQ12_008961</name>
</gene>
<dbReference type="InterPro" id="IPR003347">
    <property type="entry name" value="JmjC_dom"/>
</dbReference>
<keyword evidence="16" id="KW-0472">Membrane</keyword>
<feature type="domain" description="JmjC" evidence="18">
    <location>
        <begin position="1222"/>
        <end position="1433"/>
    </location>
</feature>
<comment type="subcellular location">
    <subcellularLocation>
        <location evidence="1 14">Nucleus</location>
    </subcellularLocation>
</comment>
<feature type="region of interest" description="Disordered" evidence="15">
    <location>
        <begin position="797"/>
        <end position="820"/>
    </location>
</feature>
<feature type="region of interest" description="Disordered" evidence="15">
    <location>
        <begin position="975"/>
        <end position="1023"/>
    </location>
</feature>
<evidence type="ECO:0000256" key="8">
    <source>
        <dbReference type="ARBA" id="ARBA00023015"/>
    </source>
</evidence>
<feature type="region of interest" description="Disordered" evidence="15">
    <location>
        <begin position="733"/>
        <end position="766"/>
    </location>
</feature>
<accession>A0A836ACM2</accession>
<comment type="function">
    <text evidence="14">Histone demethylase that specifically demethylates 'Lys-9' of histone H3, thereby playing a central role in histone code.</text>
</comment>
<name>A0A836ACM2_SHEEP</name>
<evidence type="ECO:0000256" key="13">
    <source>
        <dbReference type="ARBA" id="ARBA00060257"/>
    </source>
</evidence>
<comment type="function">
    <text evidence="13">Histone demethylase that specifically demethylates both mono- and dimethylated 'Lys-9' of histone H3. May act as a transcription regulator controlling hair biology (via targeting of collagens), neural activity, and cell cycle.</text>
</comment>
<feature type="signal peptide" evidence="17">
    <location>
        <begin position="1"/>
        <end position="22"/>
    </location>
</feature>
<feature type="region of interest" description="Disordered" evidence="15">
    <location>
        <begin position="201"/>
        <end position="222"/>
    </location>
</feature>
<dbReference type="EC" id="1.14.11.65" evidence="14"/>
<keyword evidence="16" id="KW-0812">Transmembrane</keyword>
<comment type="similarity">
    <text evidence="14">Belongs to the JHDM2 histone demethylase family.</text>
</comment>
<keyword evidence="11 14" id="KW-0539">Nucleus</keyword>
<dbReference type="GO" id="GO:0000118">
    <property type="term" value="C:histone deacetylase complex"/>
    <property type="evidence" value="ECO:0007669"/>
    <property type="project" value="UniProtKB-UniRule"/>
</dbReference>
<comment type="catalytic activity">
    <reaction evidence="12 14">
        <text>N(6),N(6)-dimethyl-L-lysyl(9)-[histone H3] + 2 2-oxoglutarate + 2 O2 = L-lysyl(9)-[histone H3] + 2 formaldehyde + 2 succinate + 2 CO2</text>
        <dbReference type="Rhea" id="RHEA:60188"/>
        <dbReference type="Rhea" id="RHEA-COMP:15541"/>
        <dbReference type="Rhea" id="RHEA-COMP:15546"/>
        <dbReference type="ChEBI" id="CHEBI:15379"/>
        <dbReference type="ChEBI" id="CHEBI:16526"/>
        <dbReference type="ChEBI" id="CHEBI:16810"/>
        <dbReference type="ChEBI" id="CHEBI:16842"/>
        <dbReference type="ChEBI" id="CHEBI:29969"/>
        <dbReference type="ChEBI" id="CHEBI:30031"/>
        <dbReference type="ChEBI" id="CHEBI:61976"/>
        <dbReference type="EC" id="1.14.11.65"/>
    </reaction>
</comment>
<evidence type="ECO:0000256" key="14">
    <source>
        <dbReference type="RuleBase" id="RU369087"/>
    </source>
</evidence>
<dbReference type="FunFam" id="2.60.120.650:FF:000017">
    <property type="entry name" value="lysine-specific demethylase hairless isoform X1"/>
    <property type="match status" value="1"/>
</dbReference>
<keyword evidence="9" id="KW-0238">DNA-binding</keyword>
<keyword evidence="17" id="KW-0732">Signal</keyword>
<evidence type="ECO:0000256" key="16">
    <source>
        <dbReference type="SAM" id="Phobius"/>
    </source>
</evidence>
<comment type="cofactor">
    <cofactor evidence="14">
        <name>Fe(2+)</name>
        <dbReference type="ChEBI" id="CHEBI:29033"/>
    </cofactor>
    <text evidence="14">Binds 1 Fe(2+) ion per subunit.</text>
</comment>
<evidence type="ECO:0000256" key="15">
    <source>
        <dbReference type="SAM" id="MobiDB-lite"/>
    </source>
</evidence>
<dbReference type="GO" id="GO:0003712">
    <property type="term" value="F:transcription coregulator activity"/>
    <property type="evidence" value="ECO:0007669"/>
    <property type="project" value="TreeGrafter"/>
</dbReference>
<evidence type="ECO:0000313" key="19">
    <source>
        <dbReference type="EMBL" id="KAG5213175.1"/>
    </source>
</evidence>
<feature type="compositionally biased region" description="Basic and acidic residues" evidence="15">
    <location>
        <begin position="516"/>
        <end position="531"/>
    </location>
</feature>
<evidence type="ECO:0000256" key="2">
    <source>
        <dbReference type="ARBA" id="ARBA00008573"/>
    </source>
</evidence>
<keyword evidence="16" id="KW-1133">Transmembrane helix</keyword>
<dbReference type="GO" id="GO:0140683">
    <property type="term" value="F:histone H3K9me/H3K9me2 demethylase activity"/>
    <property type="evidence" value="ECO:0007669"/>
    <property type="project" value="UniProtKB-EC"/>
</dbReference>
<keyword evidence="10" id="KW-0804">Transcription</keyword>
<organism evidence="19 20">
    <name type="scientific">Ovis aries</name>
    <name type="common">Sheep</name>
    <dbReference type="NCBI Taxonomy" id="9940"/>
    <lineage>
        <taxon>Eukaryota</taxon>
        <taxon>Metazoa</taxon>
        <taxon>Chordata</taxon>
        <taxon>Craniata</taxon>
        <taxon>Vertebrata</taxon>
        <taxon>Euteleostomi</taxon>
        <taxon>Mammalia</taxon>
        <taxon>Eutheria</taxon>
        <taxon>Laurasiatheria</taxon>
        <taxon>Artiodactyla</taxon>
        <taxon>Ruminantia</taxon>
        <taxon>Pecora</taxon>
        <taxon>Bovidae</taxon>
        <taxon>Caprinae</taxon>
        <taxon>Ovis</taxon>
    </lineage>
</organism>
<evidence type="ECO:0000256" key="1">
    <source>
        <dbReference type="ARBA" id="ARBA00004123"/>
    </source>
</evidence>
<evidence type="ECO:0000256" key="11">
    <source>
        <dbReference type="ARBA" id="ARBA00023242"/>
    </source>
</evidence>
<evidence type="ECO:0000256" key="7">
    <source>
        <dbReference type="ARBA" id="ARBA00023004"/>
    </source>
</evidence>
<keyword evidence="3 14" id="KW-0479">Metal-binding</keyword>
<dbReference type="GO" id="GO:0031490">
    <property type="term" value="F:chromatin DNA binding"/>
    <property type="evidence" value="ECO:0007669"/>
    <property type="project" value="TreeGrafter"/>
</dbReference>